<gene>
    <name evidence="1" type="ORF">P3TCK_02771</name>
</gene>
<name>Q1ZB81_9GAMM</name>
<accession>Q1ZB81</accession>
<dbReference type="Proteomes" id="UP000003789">
    <property type="component" value="Unassembled WGS sequence"/>
</dbReference>
<comment type="caution">
    <text evidence="1">The sequence shown here is derived from an EMBL/GenBank/DDBJ whole genome shotgun (WGS) entry which is preliminary data.</text>
</comment>
<evidence type="ECO:0000313" key="2">
    <source>
        <dbReference type="Proteomes" id="UP000003789"/>
    </source>
</evidence>
<reference evidence="1 2" key="1">
    <citation type="submission" date="2006-03" db="EMBL/GenBank/DDBJ databases">
        <authorList>
            <person name="Bartlett D.H."/>
            <person name="Valle G."/>
            <person name="Lauro F.M."/>
            <person name="Vezzi A."/>
            <person name="Simonato F."/>
            <person name="Eloe E."/>
            <person name="Vitulo N."/>
            <person name="Stratton T.K."/>
            <person name="D'angelo M."/>
            <person name="Ferriera S."/>
            <person name="Johnson J."/>
            <person name="Kravitz S."/>
            <person name="Beeson K."/>
            <person name="Sutton G."/>
            <person name="Rogers Y."/>
            <person name="Friedman R."/>
            <person name="Frazier M."/>
            <person name="Venter J.C."/>
        </authorList>
    </citation>
    <scope>NUCLEOTIDE SEQUENCE [LARGE SCALE GENOMIC DNA]</scope>
    <source>
        <strain evidence="1 2">3TCK</strain>
    </source>
</reference>
<sequence>MGRWLAITITERKNVIKTTKHFADITNKKMVISMIKREWDKNTKSNINNYICQTTYRYQHEKKSEKRILLDLQESTCYINNELQVIPSVIKIKKASLVSIRFLDQDQFIFIGKDDINDKYYTGVFKRIAASEES</sequence>
<organism evidence="1 2">
    <name type="scientific">Photobacterium profundum 3TCK</name>
    <dbReference type="NCBI Taxonomy" id="314280"/>
    <lineage>
        <taxon>Bacteria</taxon>
        <taxon>Pseudomonadati</taxon>
        <taxon>Pseudomonadota</taxon>
        <taxon>Gammaproteobacteria</taxon>
        <taxon>Vibrionales</taxon>
        <taxon>Vibrionaceae</taxon>
        <taxon>Photobacterium</taxon>
    </lineage>
</organism>
<protein>
    <submittedName>
        <fullName evidence="1">Uncharacterized protein</fullName>
    </submittedName>
</protein>
<dbReference type="AlphaFoldDB" id="Q1ZB81"/>
<dbReference type="EMBL" id="AAPH01000001">
    <property type="protein sequence ID" value="EAS45261.1"/>
    <property type="molecule type" value="Genomic_DNA"/>
</dbReference>
<dbReference type="HOGENOM" id="CLU_1894262_0_0_6"/>
<evidence type="ECO:0000313" key="1">
    <source>
        <dbReference type="EMBL" id="EAS45261.1"/>
    </source>
</evidence>
<proteinExistence type="predicted"/>